<comment type="caution">
    <text evidence="1">The sequence shown here is derived from an EMBL/GenBank/DDBJ whole genome shotgun (WGS) entry which is preliminary data.</text>
</comment>
<sequence>MAVILPLLKRLNTMQKRPFTNGVTVAGGNGRGDATNQLNSPYDLFVADDQTVVITDFGNNRIIQWKNGDTTNGQVDAGGKGQGRGLNQLQYPTDVLIDKEMNSVIICAYGNQRLVRWSRRRGTTQVRRYQLGEKNETLVAGGNGRGDGLNQLNVPTYPFVDEQQNVYVSDRRNHRVMKRKKVATEGTVVAGG</sequence>
<proteinExistence type="predicted"/>
<organism evidence="1 2">
    <name type="scientific">Rotaria magnacalcarata</name>
    <dbReference type="NCBI Taxonomy" id="392030"/>
    <lineage>
        <taxon>Eukaryota</taxon>
        <taxon>Metazoa</taxon>
        <taxon>Spiralia</taxon>
        <taxon>Gnathifera</taxon>
        <taxon>Rotifera</taxon>
        <taxon>Eurotatoria</taxon>
        <taxon>Bdelloidea</taxon>
        <taxon>Philodinida</taxon>
        <taxon>Philodinidae</taxon>
        <taxon>Rotaria</taxon>
    </lineage>
</organism>
<dbReference type="SUPFAM" id="SSF101898">
    <property type="entry name" value="NHL repeat"/>
    <property type="match status" value="1"/>
</dbReference>
<gene>
    <name evidence="1" type="ORF">UXM345_LOCUS33980</name>
</gene>
<evidence type="ECO:0000313" key="1">
    <source>
        <dbReference type="EMBL" id="CAF4311772.1"/>
    </source>
</evidence>
<protein>
    <submittedName>
        <fullName evidence="1">Uncharacterized protein</fullName>
    </submittedName>
</protein>
<dbReference type="EMBL" id="CAJOBF010011903">
    <property type="protein sequence ID" value="CAF4311772.1"/>
    <property type="molecule type" value="Genomic_DNA"/>
</dbReference>
<reference evidence="1" key="1">
    <citation type="submission" date="2021-02" db="EMBL/GenBank/DDBJ databases">
        <authorList>
            <person name="Nowell W R."/>
        </authorList>
    </citation>
    <scope>NUCLEOTIDE SEQUENCE</scope>
</reference>
<dbReference type="InterPro" id="IPR011042">
    <property type="entry name" value="6-blade_b-propeller_TolB-like"/>
</dbReference>
<name>A0A820IGV1_9BILA</name>
<dbReference type="AlphaFoldDB" id="A0A820IGV1"/>
<evidence type="ECO:0000313" key="2">
    <source>
        <dbReference type="Proteomes" id="UP000663842"/>
    </source>
</evidence>
<dbReference type="Gene3D" id="2.120.10.30">
    <property type="entry name" value="TolB, C-terminal domain"/>
    <property type="match status" value="2"/>
</dbReference>
<accession>A0A820IGV1</accession>
<dbReference type="Proteomes" id="UP000663842">
    <property type="component" value="Unassembled WGS sequence"/>
</dbReference>